<evidence type="ECO:0000256" key="13">
    <source>
        <dbReference type="ARBA" id="ARBA00038359"/>
    </source>
</evidence>
<feature type="transmembrane region" description="Helical" evidence="16">
    <location>
        <begin position="233"/>
        <end position="261"/>
    </location>
</feature>
<dbReference type="Pfam" id="PF05730">
    <property type="entry name" value="CFEM"/>
    <property type="match status" value="1"/>
</dbReference>
<comment type="subcellular location">
    <subcellularLocation>
        <location evidence="2">Membrane</location>
        <topology evidence="2">Lipid-anchor</topology>
        <topology evidence="2">GPI-anchor</topology>
    </subcellularLocation>
    <subcellularLocation>
        <location evidence="1">Membrane</location>
        <topology evidence="1">Multi-pass membrane protein</topology>
    </subcellularLocation>
    <subcellularLocation>
        <location evidence="3">Secreted</location>
    </subcellularLocation>
</comment>
<feature type="transmembrane region" description="Helical" evidence="16">
    <location>
        <begin position="281"/>
        <end position="301"/>
    </location>
</feature>
<evidence type="ECO:0000256" key="16">
    <source>
        <dbReference type="SAM" id="Phobius"/>
    </source>
</evidence>
<dbReference type="EMBL" id="JAQQWK010000006">
    <property type="protein sequence ID" value="KAK8039978.1"/>
    <property type="molecule type" value="Genomic_DNA"/>
</dbReference>
<keyword evidence="6" id="KW-0336">GPI-anchor</keyword>
<proteinExistence type="inferred from homology"/>
<feature type="disulfide bond" evidence="14">
    <location>
        <begin position="67"/>
        <end position="74"/>
    </location>
</feature>
<evidence type="ECO:0000256" key="6">
    <source>
        <dbReference type="ARBA" id="ARBA00022622"/>
    </source>
</evidence>
<accession>A0ABR1T2J6</accession>
<comment type="similarity">
    <text evidence="13">Belongs to the SAT4 family.</text>
</comment>
<feature type="domain" description="CFEM" evidence="17">
    <location>
        <begin position="25"/>
        <end position="133"/>
    </location>
</feature>
<comment type="caution">
    <text evidence="14">Lacks conserved residue(s) required for the propagation of feature annotation.</text>
</comment>
<evidence type="ECO:0000256" key="5">
    <source>
        <dbReference type="ARBA" id="ARBA00022525"/>
    </source>
</evidence>
<dbReference type="InterPro" id="IPR008427">
    <property type="entry name" value="Extracellular_membr_CFEM_dom"/>
</dbReference>
<name>A0ABR1T2J6_9PEZI</name>
<feature type="region of interest" description="Disordered" evidence="15">
    <location>
        <begin position="402"/>
        <end position="430"/>
    </location>
</feature>
<feature type="compositionally biased region" description="Polar residues" evidence="15">
    <location>
        <begin position="413"/>
        <end position="428"/>
    </location>
</feature>
<keyword evidence="8" id="KW-0732">Signal</keyword>
<comment type="caution">
    <text evidence="18">The sequence shown here is derived from an EMBL/GenBank/DDBJ whole genome shotgun (WGS) entry which is preliminary data.</text>
</comment>
<dbReference type="PANTHER" id="PTHR33048:SF143">
    <property type="entry name" value="EXTRACELLULAR MEMBRANE PROTEIN CFEM DOMAIN-CONTAINING PROTEIN-RELATED"/>
    <property type="match status" value="1"/>
</dbReference>
<keyword evidence="6" id="KW-0325">Glycoprotein</keyword>
<keyword evidence="19" id="KW-1185">Reference proteome</keyword>
<gene>
    <name evidence="18" type="ORF">PG993_008389</name>
</gene>
<dbReference type="Proteomes" id="UP001444661">
    <property type="component" value="Unassembled WGS sequence"/>
</dbReference>
<sequence>PIFYPLSPVDEICSMRLSFGFALVVGLGCVAAQAQQATGSSGAAELLNELPSCARGCLLTAISQSPCAPGNQTCLCTNAPLQNSVTACVSTSCTIKEALFTKNLTETNCHAPVRDKADLYNNISIIFGVLSGFFVLLRLVFKLLVIKTDLGLDDWAVLVTVLVGIPSTVINVHGVSPNGLGKDIWTLRPDQITNFGKFFYILEILYFTQVSLVKLSLLFFYMRIFPGRGIRRLLWSTVVFNCLFGLSFSLVAVFQCQPIAFYWEKWDELHEGTCLDINAMGWSNAAISIALDIWMLAIPLWQLKALKLHWKKKIGVAAMFIVGTLGFTNMSSPHSVTIVSVLRLQSLVLFAESHNPTWDNFEVANWSTIEINTGIICACMPSVRLLLVRLFPTVLGGSTNARSQYHMSGADPSRNNARGGTKNSSASQRDGGILYSRSYTVEYQKDHDEASLVRMDDLAAKGVVSTTSSRLSNGSL</sequence>
<organism evidence="18 19">
    <name type="scientific">Apiospora rasikravindrae</name>
    <dbReference type="NCBI Taxonomy" id="990691"/>
    <lineage>
        <taxon>Eukaryota</taxon>
        <taxon>Fungi</taxon>
        <taxon>Dikarya</taxon>
        <taxon>Ascomycota</taxon>
        <taxon>Pezizomycotina</taxon>
        <taxon>Sordariomycetes</taxon>
        <taxon>Xylariomycetidae</taxon>
        <taxon>Amphisphaeriales</taxon>
        <taxon>Apiosporaceae</taxon>
        <taxon>Apiospora</taxon>
    </lineage>
</organism>
<dbReference type="InterPro" id="IPR052337">
    <property type="entry name" value="SAT4-like"/>
</dbReference>
<evidence type="ECO:0000256" key="8">
    <source>
        <dbReference type="ARBA" id="ARBA00022729"/>
    </source>
</evidence>
<keyword evidence="5" id="KW-0964">Secreted</keyword>
<evidence type="ECO:0000256" key="7">
    <source>
        <dbReference type="ARBA" id="ARBA00022692"/>
    </source>
</evidence>
<dbReference type="SMART" id="SM00747">
    <property type="entry name" value="CFEM"/>
    <property type="match status" value="1"/>
</dbReference>
<evidence type="ECO:0000256" key="2">
    <source>
        <dbReference type="ARBA" id="ARBA00004589"/>
    </source>
</evidence>
<feature type="transmembrane region" description="Helical" evidence="16">
    <location>
        <begin position="119"/>
        <end position="140"/>
    </location>
</feature>
<evidence type="ECO:0000313" key="19">
    <source>
        <dbReference type="Proteomes" id="UP001444661"/>
    </source>
</evidence>
<evidence type="ECO:0000259" key="17">
    <source>
        <dbReference type="PROSITE" id="PS52012"/>
    </source>
</evidence>
<evidence type="ECO:0000256" key="15">
    <source>
        <dbReference type="SAM" id="MobiDB-lite"/>
    </source>
</evidence>
<evidence type="ECO:0000256" key="4">
    <source>
        <dbReference type="ARBA" id="ARBA00010031"/>
    </source>
</evidence>
<feature type="disulfide bond" evidence="14">
    <location>
        <begin position="53"/>
        <end position="93"/>
    </location>
</feature>
<evidence type="ECO:0000256" key="12">
    <source>
        <dbReference type="ARBA" id="ARBA00023288"/>
    </source>
</evidence>
<evidence type="ECO:0000256" key="3">
    <source>
        <dbReference type="ARBA" id="ARBA00004613"/>
    </source>
</evidence>
<dbReference type="PROSITE" id="PS52012">
    <property type="entry name" value="CFEM"/>
    <property type="match status" value="1"/>
</dbReference>
<keyword evidence="11 14" id="KW-1015">Disulfide bond</keyword>
<reference evidence="18 19" key="1">
    <citation type="submission" date="2023-01" db="EMBL/GenBank/DDBJ databases">
        <title>Analysis of 21 Apiospora genomes using comparative genomics revels a genus with tremendous synthesis potential of carbohydrate active enzymes and secondary metabolites.</title>
        <authorList>
            <person name="Sorensen T."/>
        </authorList>
    </citation>
    <scope>NUCLEOTIDE SEQUENCE [LARGE SCALE GENOMIC DNA]</scope>
    <source>
        <strain evidence="18 19">CBS 33761</strain>
    </source>
</reference>
<evidence type="ECO:0000256" key="1">
    <source>
        <dbReference type="ARBA" id="ARBA00004141"/>
    </source>
</evidence>
<evidence type="ECO:0000256" key="11">
    <source>
        <dbReference type="ARBA" id="ARBA00023157"/>
    </source>
</evidence>
<feature type="non-terminal residue" evidence="18">
    <location>
        <position position="1"/>
    </location>
</feature>
<keyword evidence="12" id="KW-0449">Lipoprotein</keyword>
<comment type="similarity">
    <text evidence="4">Belongs to the RBT5 family.</text>
</comment>
<evidence type="ECO:0000256" key="14">
    <source>
        <dbReference type="PROSITE-ProRule" id="PRU01356"/>
    </source>
</evidence>
<feature type="disulfide bond" evidence="14">
    <location>
        <begin position="76"/>
        <end position="109"/>
    </location>
</feature>
<feature type="disulfide bond" evidence="14">
    <location>
        <begin position="57"/>
        <end position="88"/>
    </location>
</feature>
<feature type="transmembrane region" description="Helical" evidence="16">
    <location>
        <begin position="313"/>
        <end position="330"/>
    </location>
</feature>
<keyword evidence="7 16" id="KW-0812">Transmembrane</keyword>
<dbReference type="PANTHER" id="PTHR33048">
    <property type="entry name" value="PTH11-LIKE INTEGRAL MEMBRANE PROTEIN (AFU_ORTHOLOGUE AFUA_5G11245)"/>
    <property type="match status" value="1"/>
</dbReference>
<feature type="transmembrane region" description="Helical" evidence="16">
    <location>
        <begin position="198"/>
        <end position="221"/>
    </location>
</feature>
<keyword evidence="10 16" id="KW-0472">Membrane</keyword>
<evidence type="ECO:0000256" key="10">
    <source>
        <dbReference type="ARBA" id="ARBA00023136"/>
    </source>
</evidence>
<evidence type="ECO:0000256" key="9">
    <source>
        <dbReference type="ARBA" id="ARBA00022989"/>
    </source>
</evidence>
<dbReference type="InterPro" id="IPR049326">
    <property type="entry name" value="Rhodopsin_dom_fungi"/>
</dbReference>
<protein>
    <recommendedName>
        <fullName evidence="17">CFEM domain-containing protein</fullName>
    </recommendedName>
</protein>
<keyword evidence="9 16" id="KW-1133">Transmembrane helix</keyword>
<evidence type="ECO:0000313" key="18">
    <source>
        <dbReference type="EMBL" id="KAK8039978.1"/>
    </source>
</evidence>
<dbReference type="Pfam" id="PF20684">
    <property type="entry name" value="Fung_rhodopsin"/>
    <property type="match status" value="1"/>
</dbReference>